<reference evidence="1" key="1">
    <citation type="submission" date="2021-08" db="EMBL/GenBank/DDBJ databases">
        <title>The first chromosome-level gecko genome reveals the dynamic sex chromosomes of Neotropical dwarf geckos (Sphaerodactylidae: Sphaerodactylus).</title>
        <authorList>
            <person name="Pinto B.J."/>
            <person name="Keating S.E."/>
            <person name="Gamble T."/>
        </authorList>
    </citation>
    <scope>NUCLEOTIDE SEQUENCE</scope>
    <source>
        <strain evidence="1">TG3544</strain>
    </source>
</reference>
<organism evidence="1 2">
    <name type="scientific">Sphaerodactylus townsendi</name>
    <dbReference type="NCBI Taxonomy" id="933632"/>
    <lineage>
        <taxon>Eukaryota</taxon>
        <taxon>Metazoa</taxon>
        <taxon>Chordata</taxon>
        <taxon>Craniata</taxon>
        <taxon>Vertebrata</taxon>
        <taxon>Euteleostomi</taxon>
        <taxon>Lepidosauria</taxon>
        <taxon>Squamata</taxon>
        <taxon>Bifurcata</taxon>
        <taxon>Gekkota</taxon>
        <taxon>Sphaerodactylidae</taxon>
        <taxon>Sphaerodactylus</taxon>
    </lineage>
</organism>
<accession>A0ACB8EP65</accession>
<dbReference type="EMBL" id="CM037620">
    <property type="protein sequence ID" value="KAH7994313.1"/>
    <property type="molecule type" value="Genomic_DNA"/>
</dbReference>
<dbReference type="Proteomes" id="UP000827872">
    <property type="component" value="Linkage Group LG07"/>
</dbReference>
<evidence type="ECO:0000313" key="1">
    <source>
        <dbReference type="EMBL" id="KAH7994313.1"/>
    </source>
</evidence>
<protein>
    <submittedName>
        <fullName evidence="1">Nitrogen permease regulator 2</fullName>
    </submittedName>
</protein>
<keyword evidence="2" id="KW-1185">Reference proteome</keyword>
<proteinExistence type="predicted"/>
<gene>
    <name evidence="1" type="primary">NPR2_1</name>
    <name evidence="1" type="ORF">K3G42_002060</name>
</gene>
<name>A0ACB8EP65_9SAUR</name>
<sequence length="332" mass="34761">MARPAPLLALVVLALLLDAPPTAAWPGPEGVSNGSAAGAAAAGTVVTLAVVLPQHNVSYPWAWPRVAPAVGLALEALQPALRAAGLAVRTLFATSELNGACSEYVAPLKAVDLKLYHDPDVLLGPGCVYAAASVGRFASHWRLPLLTAGAVASGFSRKKDGFSTLVRTGPSAPQLGAFVAHLHRHFNWSARAALLYVDRKTDDRPFYFTIEGVYEELHEAANLTVRYHIYAPHPDGPGGGGGPDAAVQFIKANGRAGPLFSFLCSSSAVFGPMLTAPQLGTVPSMGGSWSPDFALEPQSSPAVLAPHRREWCVTPDAAPPAAPRSKRAFLQD</sequence>
<evidence type="ECO:0000313" key="2">
    <source>
        <dbReference type="Proteomes" id="UP000827872"/>
    </source>
</evidence>
<comment type="caution">
    <text evidence="1">The sequence shown here is derived from an EMBL/GenBank/DDBJ whole genome shotgun (WGS) entry which is preliminary data.</text>
</comment>